<dbReference type="GO" id="GO:0071555">
    <property type="term" value="P:cell wall organization"/>
    <property type="evidence" value="ECO:0007669"/>
    <property type="project" value="UniProtKB-KW"/>
</dbReference>
<evidence type="ECO:0000256" key="3">
    <source>
        <dbReference type="ARBA" id="ARBA00010730"/>
    </source>
</evidence>
<dbReference type="EMBL" id="JAHCVI010000004">
    <property type="protein sequence ID" value="KAG7286163.1"/>
    <property type="molecule type" value="Genomic_DNA"/>
</dbReference>
<proteinExistence type="inferred from homology"/>
<reference evidence="16" key="1">
    <citation type="submission" date="2023-02" db="EMBL/GenBank/DDBJ databases">
        <authorList>
            <person name="Palmer J.M."/>
        </authorList>
    </citation>
    <scope>NUCLEOTIDE SEQUENCE</scope>
    <source>
        <strain evidence="16">FW57</strain>
    </source>
</reference>
<dbReference type="Pfam" id="PF10451">
    <property type="entry name" value="Stn1"/>
    <property type="match status" value="1"/>
</dbReference>
<comment type="subcellular location">
    <subcellularLocation>
        <location evidence="2">Chromosome</location>
        <location evidence="2">Telomere</location>
    </subcellularLocation>
</comment>
<dbReference type="Pfam" id="PF17652">
    <property type="entry name" value="Glyco_hydro81C"/>
    <property type="match status" value="1"/>
</dbReference>
<keyword evidence="5" id="KW-0158">Chromosome</keyword>
<feature type="region of interest" description="Disordered" evidence="12">
    <location>
        <begin position="321"/>
        <end position="363"/>
    </location>
</feature>
<dbReference type="PROSITE" id="PS52008">
    <property type="entry name" value="GH81"/>
    <property type="match status" value="1"/>
</dbReference>
<evidence type="ECO:0000256" key="11">
    <source>
        <dbReference type="ARBA" id="ARBA00023326"/>
    </source>
</evidence>
<feature type="region of interest" description="Disordered" evidence="12">
    <location>
        <begin position="194"/>
        <end position="221"/>
    </location>
</feature>
<dbReference type="Pfam" id="PF03639">
    <property type="entry name" value="Glyco_hydro_81"/>
    <property type="match status" value="1"/>
</dbReference>
<keyword evidence="11" id="KW-0624">Polysaccharide degradation</keyword>
<dbReference type="PANTHER" id="PTHR31983:SF0">
    <property type="entry name" value="GLUCAN ENDO-1,3-BETA-D-GLUCOSIDASE 2"/>
    <property type="match status" value="1"/>
</dbReference>
<evidence type="ECO:0000313" key="17">
    <source>
        <dbReference type="Proteomes" id="UP001197093"/>
    </source>
</evidence>
<comment type="catalytic activity">
    <reaction evidence="1">
        <text>Hydrolysis of (1-&gt;3)-beta-D-glucosidic linkages in (1-&gt;3)-beta-D-glucans.</text>
        <dbReference type="EC" id="3.2.1.39"/>
    </reaction>
</comment>
<evidence type="ECO:0000256" key="4">
    <source>
        <dbReference type="ARBA" id="ARBA00012780"/>
    </source>
</evidence>
<evidence type="ECO:0000256" key="6">
    <source>
        <dbReference type="ARBA" id="ARBA00022801"/>
    </source>
</evidence>
<feature type="compositionally biased region" description="Basic and acidic residues" evidence="12">
    <location>
        <begin position="332"/>
        <end position="349"/>
    </location>
</feature>
<feature type="domain" description="CST complex subunit Stn1 N-terminal" evidence="14">
    <location>
        <begin position="44"/>
        <end position="91"/>
    </location>
</feature>
<dbReference type="SUPFAM" id="SSF50249">
    <property type="entry name" value="Nucleic acid-binding proteins"/>
    <property type="match status" value="1"/>
</dbReference>
<dbReference type="Proteomes" id="UP001197093">
    <property type="component" value="Unassembled WGS sequence"/>
</dbReference>
<comment type="caution">
    <text evidence="16">The sequence shown here is derived from an EMBL/GenBank/DDBJ whole genome shotgun (WGS) entry which is preliminary data.</text>
</comment>
<feature type="compositionally biased region" description="Polar residues" evidence="12">
    <location>
        <begin position="391"/>
        <end position="401"/>
    </location>
</feature>
<dbReference type="InterPro" id="IPR012340">
    <property type="entry name" value="NA-bd_OB-fold"/>
</dbReference>
<evidence type="ECO:0000259" key="15">
    <source>
        <dbReference type="Pfam" id="PF17652"/>
    </source>
</evidence>
<dbReference type="EC" id="3.2.1.39" evidence="4"/>
<evidence type="ECO:0000256" key="5">
    <source>
        <dbReference type="ARBA" id="ARBA00022454"/>
    </source>
</evidence>
<keyword evidence="6" id="KW-0378">Hydrolase</keyword>
<dbReference type="InterPro" id="IPR040451">
    <property type="entry name" value="GH81_N"/>
</dbReference>
<keyword evidence="17" id="KW-1185">Reference proteome</keyword>
<protein>
    <recommendedName>
        <fullName evidence="4">glucan endo-1,3-beta-D-glucosidase</fullName>
        <ecNumber evidence="4">3.2.1.39</ecNumber>
    </recommendedName>
</protein>
<feature type="region of interest" description="Disordered" evidence="12">
    <location>
        <begin position="376"/>
        <end position="419"/>
    </location>
</feature>
<feature type="domain" description="Glycosyl hydrolase family 81 N-terminal" evidence="13">
    <location>
        <begin position="520"/>
        <end position="840"/>
    </location>
</feature>
<evidence type="ECO:0000256" key="7">
    <source>
        <dbReference type="ARBA" id="ARBA00022895"/>
    </source>
</evidence>
<dbReference type="GO" id="GO:0052861">
    <property type="term" value="F:endo-1,3(4)-beta-glucanase activity"/>
    <property type="evidence" value="ECO:0007669"/>
    <property type="project" value="InterPro"/>
</dbReference>
<keyword evidence="10" id="KW-0961">Cell wall biogenesis/degradation</keyword>
<evidence type="ECO:0000256" key="9">
    <source>
        <dbReference type="ARBA" id="ARBA00023295"/>
    </source>
</evidence>
<keyword evidence="9" id="KW-0326">Glycosidase</keyword>
<evidence type="ECO:0000259" key="13">
    <source>
        <dbReference type="Pfam" id="PF03639"/>
    </source>
</evidence>
<evidence type="ECO:0000256" key="8">
    <source>
        <dbReference type="ARBA" id="ARBA00023277"/>
    </source>
</evidence>
<dbReference type="InterPro" id="IPR005200">
    <property type="entry name" value="Endo-beta-glucanase"/>
</dbReference>
<dbReference type="GO" id="GO:0000781">
    <property type="term" value="C:chromosome, telomeric region"/>
    <property type="evidence" value="ECO:0007669"/>
    <property type="project" value="UniProtKB-SubCell"/>
</dbReference>
<keyword evidence="8" id="KW-0119">Carbohydrate metabolism</keyword>
<evidence type="ECO:0000259" key="14">
    <source>
        <dbReference type="Pfam" id="PF10451"/>
    </source>
</evidence>
<evidence type="ECO:0000313" key="16">
    <source>
        <dbReference type="EMBL" id="KAG7286163.1"/>
    </source>
</evidence>
<gene>
    <name evidence="16" type="ORF">NEMBOFW57_008467</name>
</gene>
<dbReference type="GO" id="GO:0009986">
    <property type="term" value="C:cell surface"/>
    <property type="evidence" value="ECO:0007669"/>
    <property type="project" value="TreeGrafter"/>
</dbReference>
<dbReference type="Gene3D" id="2.40.50.140">
    <property type="entry name" value="Nucleic acid-binding proteins"/>
    <property type="match status" value="1"/>
</dbReference>
<dbReference type="Gene3D" id="1.10.287.1170">
    <property type="entry name" value="glycoside hydrolase family 81 endo-[beta] glucanase"/>
    <property type="match status" value="1"/>
</dbReference>
<comment type="similarity">
    <text evidence="3">Belongs to the glycosyl hydrolase 81 family.</text>
</comment>
<accession>A0AAD4EVN8</accession>
<dbReference type="GO" id="GO:0042973">
    <property type="term" value="F:glucan endo-1,3-beta-D-glucosidase activity"/>
    <property type="evidence" value="ECO:0007669"/>
    <property type="project" value="UniProtKB-EC"/>
</dbReference>
<evidence type="ECO:0000256" key="12">
    <source>
        <dbReference type="SAM" id="MobiDB-lite"/>
    </source>
</evidence>
<dbReference type="FunFam" id="1.10.287.1170:FF:000001">
    <property type="entry name" value="Endo-1,3-beta-glucanase Engl1"/>
    <property type="match status" value="1"/>
</dbReference>
<dbReference type="AlphaFoldDB" id="A0AAD4EVN8"/>
<evidence type="ECO:0000256" key="10">
    <source>
        <dbReference type="ARBA" id="ARBA00023316"/>
    </source>
</evidence>
<dbReference type="PANTHER" id="PTHR31983">
    <property type="entry name" value="ENDO-1,3(4)-BETA-GLUCANASE 1"/>
    <property type="match status" value="1"/>
</dbReference>
<dbReference type="InterPro" id="IPR018856">
    <property type="entry name" value="Stn1_N"/>
</dbReference>
<evidence type="ECO:0000256" key="2">
    <source>
        <dbReference type="ARBA" id="ARBA00004574"/>
    </source>
</evidence>
<dbReference type="Gene3D" id="2.70.98.30">
    <property type="entry name" value="Golgi alpha-mannosidase II, domain 4"/>
    <property type="match status" value="1"/>
</dbReference>
<dbReference type="GO" id="GO:0000272">
    <property type="term" value="P:polysaccharide catabolic process"/>
    <property type="evidence" value="ECO:0007669"/>
    <property type="project" value="UniProtKB-KW"/>
</dbReference>
<feature type="domain" description="Glycosyl hydrolase family 81 C-terminal" evidence="15">
    <location>
        <begin position="848"/>
        <end position="1184"/>
    </location>
</feature>
<organism evidence="16 17">
    <name type="scientific">Staphylotrichum longicolle</name>
    <dbReference type="NCBI Taxonomy" id="669026"/>
    <lineage>
        <taxon>Eukaryota</taxon>
        <taxon>Fungi</taxon>
        <taxon>Dikarya</taxon>
        <taxon>Ascomycota</taxon>
        <taxon>Pezizomycotina</taxon>
        <taxon>Sordariomycetes</taxon>
        <taxon>Sordariomycetidae</taxon>
        <taxon>Sordariales</taxon>
        <taxon>Chaetomiaceae</taxon>
        <taxon>Staphylotrichum</taxon>
    </lineage>
</organism>
<name>A0AAD4EVN8_9PEZI</name>
<dbReference type="InterPro" id="IPR040720">
    <property type="entry name" value="GH81_C"/>
</dbReference>
<sequence>MTDATTPELYPQYCFHLSPTINRWCHLRIADILALRSHRGFQGQDVYFHVNHPIKWVRICGVVVSVDERETKHFYMIDDGSGATLECVVNVPPRAAPGTTAATVAAAAATADPKSNGPTDTGPVIDAPVDVGHILDIKGSVSTWRNNRQIRAEKIVHLHSTEKELVFWEKVTLLKRDVLSKPWVLDRREVRRCKREEEGRSASGRHRGTGERHRSRRVEQTAVEAVKTGFPKTSTETEGTKTGLEKTRTGLERTKTGLERTTTALERTKTGLERTKTGLEKAAIKPERSKTGLEKVTTGREKTRTGLERTTTGLENMRTGLEKTKTPFVEETPNRHERSDGNSGHERKPLARRPVTVTGLEKRRAAKPVTRLIPVAVSIDSSGDEGRRNPNRQTQHSSAPSPQLEAKRGLNDPPSRDVLTSPAKVITSFAPSGTIQILASTKRPAPGILHSSLDKVGHATSVPILTEPIPKPTSLLSVPPFSASLKVAPSIKIKSMARDIFADPISTDAPPANIGRKQDHPVRRLGIKANGPIQTNKFYGNFHLGNQTSPTFLHPYSVAWARGQGASGSWGLAVSHIDPKQRVYGPSSAGTGAASYFINPIGIQSVCLSAQELDSATVLTTEALTDFSVQVDLRPNAQAAAAVQFPLVQGSAFITAVYNGATPLIQTGVFYRTVTRATTDPKAGVTKYKLHLEDGNTWLLYAYCTGGGLLDLEVVNNGLARARNPFHGIIQVTKDPGNGEAVYDQACGAYPTGVHLTGSVDGARGTYNFCFQKAGMSGTTLAMFALPHHQSSFDDVTRGKMTNLTLQTTTKGVATAVLADSWTMVEGNLPTNLGFLPWTPQAGSVGAISDATKAAIRNVAQQEVSQNILQQTDQNSMYFSGKALAKFAGLMLAIQELLGDQALAQAGLAQLKVAFSRFAQNAQQYPLVYESAWGGVVSSATYVTGDNGVDFGNTLYNDHHFHWGYFIYTAAVIGHLDPSWINANRAYVDMLVRDIANPSTRDQYFPVWRCFDWFHGHSWAHGLFDTLDGKDQESSSEDTMHAYALKMWGTVSGDKNMEARGNLMLALQARSLQAYYLYTAANAVQPPEFIGNKVAGILFENKIDHTTYFGTNIEYIQGIHMLPLLPHTPLVRTPQFVREEWETFFGGGRADAVQGGWRGILYGNYATVDPRGAYAFFSQRGFDTLGGL</sequence>
<keyword evidence="7" id="KW-0779">Telomere</keyword>
<evidence type="ECO:0000256" key="1">
    <source>
        <dbReference type="ARBA" id="ARBA00000382"/>
    </source>
</evidence>